<evidence type="ECO:0000313" key="4">
    <source>
        <dbReference type="Proteomes" id="UP000285478"/>
    </source>
</evidence>
<evidence type="ECO:0000256" key="1">
    <source>
        <dbReference type="ARBA" id="ARBA00022723"/>
    </source>
</evidence>
<dbReference type="PROSITE" id="PS00934">
    <property type="entry name" value="GLYOXALASE_I_1"/>
    <property type="match status" value="1"/>
</dbReference>
<sequence length="127" mass="14258">MARVIGLDHVSILVSDAEASLHFYQGLLGLSVLERPDLGFPGYWLDLFNGQSLHIMQLPNPSSGSERPEHGGRDFHFALRVDSIVDYETHLQQHGLTYTRSRSGRKALFIKDLDDNAFELFEVSSSV</sequence>
<accession>A0A410H3E7</accession>
<dbReference type="AlphaFoldDB" id="A0A410H3E7"/>
<keyword evidence="4" id="KW-1185">Reference proteome</keyword>
<gene>
    <name evidence="3" type="ORF">EPV75_07095</name>
</gene>
<dbReference type="InterPro" id="IPR050383">
    <property type="entry name" value="GlyoxalaseI/FosfomycinResist"/>
</dbReference>
<dbReference type="RefSeq" id="WP_128384924.1">
    <property type="nucleotide sequence ID" value="NZ_CP035033.1"/>
</dbReference>
<dbReference type="GO" id="GO:0004462">
    <property type="term" value="F:lactoylglutathione lyase activity"/>
    <property type="evidence" value="ECO:0007669"/>
    <property type="project" value="InterPro"/>
</dbReference>
<dbReference type="InterPro" id="IPR037523">
    <property type="entry name" value="VOC_core"/>
</dbReference>
<evidence type="ECO:0000259" key="2">
    <source>
        <dbReference type="PROSITE" id="PS51819"/>
    </source>
</evidence>
<dbReference type="InterPro" id="IPR004360">
    <property type="entry name" value="Glyas_Fos-R_dOase_dom"/>
</dbReference>
<dbReference type="CDD" id="cd07245">
    <property type="entry name" value="VOC_like"/>
    <property type="match status" value="1"/>
</dbReference>
<keyword evidence="1" id="KW-0479">Metal-binding</keyword>
<dbReference type="PANTHER" id="PTHR21366">
    <property type="entry name" value="GLYOXALASE FAMILY PROTEIN"/>
    <property type="match status" value="1"/>
</dbReference>
<evidence type="ECO:0000313" key="3">
    <source>
        <dbReference type="EMBL" id="QAB15444.1"/>
    </source>
</evidence>
<proteinExistence type="predicted"/>
<dbReference type="PANTHER" id="PTHR21366:SF22">
    <property type="entry name" value="VOC DOMAIN-CONTAINING PROTEIN"/>
    <property type="match status" value="1"/>
</dbReference>
<name>A0A410H3E7_9GAMM</name>
<dbReference type="EMBL" id="CP035033">
    <property type="protein sequence ID" value="QAB15444.1"/>
    <property type="molecule type" value="Genomic_DNA"/>
</dbReference>
<dbReference type="GO" id="GO:0046872">
    <property type="term" value="F:metal ion binding"/>
    <property type="evidence" value="ECO:0007669"/>
    <property type="project" value="UniProtKB-KW"/>
</dbReference>
<dbReference type="InterPro" id="IPR018146">
    <property type="entry name" value="Glyoxalase_1_CS"/>
</dbReference>
<dbReference type="Pfam" id="PF00903">
    <property type="entry name" value="Glyoxalase"/>
    <property type="match status" value="1"/>
</dbReference>
<dbReference type="InterPro" id="IPR029068">
    <property type="entry name" value="Glyas_Bleomycin-R_OHBP_Dase"/>
</dbReference>
<dbReference type="Gene3D" id="3.10.180.10">
    <property type="entry name" value="2,3-Dihydroxybiphenyl 1,2-Dioxygenase, domain 1"/>
    <property type="match status" value="1"/>
</dbReference>
<organism evidence="3 4">
    <name type="scientific">Hydrogenovibrio thermophilus</name>
    <dbReference type="NCBI Taxonomy" id="265883"/>
    <lineage>
        <taxon>Bacteria</taxon>
        <taxon>Pseudomonadati</taxon>
        <taxon>Pseudomonadota</taxon>
        <taxon>Gammaproteobacteria</taxon>
        <taxon>Thiotrichales</taxon>
        <taxon>Piscirickettsiaceae</taxon>
        <taxon>Hydrogenovibrio</taxon>
    </lineage>
</organism>
<protein>
    <submittedName>
        <fullName evidence="3">Glyoxalase</fullName>
    </submittedName>
</protein>
<feature type="domain" description="VOC" evidence="2">
    <location>
        <begin position="6"/>
        <end position="126"/>
    </location>
</feature>
<dbReference type="Proteomes" id="UP000285478">
    <property type="component" value="Chromosome"/>
</dbReference>
<reference evidence="3 4" key="1">
    <citation type="journal article" date="2018" name="Environ. Microbiol.">
        <title>Genomes of ubiquitous marine and hypersaline Hydrogenovibrio, Thiomicrorhabdus and Thiomicrospira spp. encode a diversity of mechanisms to sustain chemolithoautotrophy in heterogeneous environments.</title>
        <authorList>
            <person name="Scott K.M."/>
            <person name="Williams J."/>
            <person name="Porter C.M.B."/>
            <person name="Russel S."/>
            <person name="Harmer T.L."/>
            <person name="Paul J.H."/>
            <person name="Antonen K.M."/>
            <person name="Bridges M.K."/>
            <person name="Camper G.J."/>
            <person name="Campla C.K."/>
            <person name="Casella L.G."/>
            <person name="Chase E."/>
            <person name="Conrad J.W."/>
            <person name="Cruz M.C."/>
            <person name="Dunlap D.S."/>
            <person name="Duran L."/>
            <person name="Fahsbender E.M."/>
            <person name="Goldsmith D.B."/>
            <person name="Keeley R.F."/>
            <person name="Kondoff M.R."/>
            <person name="Kussy B.I."/>
            <person name="Lane M.K."/>
            <person name="Lawler S."/>
            <person name="Leigh B.A."/>
            <person name="Lewis C."/>
            <person name="Lostal L.M."/>
            <person name="Marking D."/>
            <person name="Mancera P.A."/>
            <person name="McClenthan E.C."/>
            <person name="McIntyre E.A."/>
            <person name="Mine J.A."/>
            <person name="Modi S."/>
            <person name="Moore B.D."/>
            <person name="Morgan W.A."/>
            <person name="Nelson K.M."/>
            <person name="Nguyen K.N."/>
            <person name="Ogburn N."/>
            <person name="Parrino D.G."/>
            <person name="Pedapudi A.D."/>
            <person name="Pelham R.P."/>
            <person name="Preece A.M."/>
            <person name="Rampersad E.A."/>
            <person name="Richardson J.C."/>
            <person name="Rodgers C.M."/>
            <person name="Schaffer B.L."/>
            <person name="Sheridan N.E."/>
            <person name="Solone M.R."/>
            <person name="Staley Z.R."/>
            <person name="Tabuchi M."/>
            <person name="Waide R.J."/>
            <person name="Wanjugi P.W."/>
            <person name="Young S."/>
            <person name="Clum A."/>
            <person name="Daum C."/>
            <person name="Huntemann M."/>
            <person name="Ivanova N."/>
            <person name="Kyrpides N."/>
            <person name="Mikhailova N."/>
            <person name="Palaniappan K."/>
            <person name="Pillay M."/>
            <person name="Reddy T.B.K."/>
            <person name="Shapiro N."/>
            <person name="Stamatis D."/>
            <person name="Varghese N."/>
            <person name="Woyke T."/>
            <person name="Boden R."/>
            <person name="Freyermuth S.K."/>
            <person name="Kerfeld C.A."/>
        </authorList>
    </citation>
    <scope>NUCLEOTIDE SEQUENCE [LARGE SCALE GENOMIC DNA]</scope>
    <source>
        <strain evidence="3 4">JR-2</strain>
    </source>
</reference>
<dbReference type="KEGG" id="htr:EPV75_07095"/>
<dbReference type="SUPFAM" id="SSF54593">
    <property type="entry name" value="Glyoxalase/Bleomycin resistance protein/Dihydroxybiphenyl dioxygenase"/>
    <property type="match status" value="1"/>
</dbReference>
<dbReference type="PROSITE" id="PS51819">
    <property type="entry name" value="VOC"/>
    <property type="match status" value="1"/>
</dbReference>